<evidence type="ECO:0000256" key="5">
    <source>
        <dbReference type="ARBA" id="ARBA00023136"/>
    </source>
</evidence>
<dbReference type="PROSITE" id="PS51257">
    <property type="entry name" value="PROKAR_LIPOPROTEIN"/>
    <property type="match status" value="1"/>
</dbReference>
<evidence type="ECO:0000256" key="3">
    <source>
        <dbReference type="ARBA" id="ARBA00022692"/>
    </source>
</evidence>
<accession>A0A5S3YZ42</accession>
<evidence type="ECO:0000256" key="1">
    <source>
        <dbReference type="ARBA" id="ARBA00004651"/>
    </source>
</evidence>
<keyword evidence="5 6" id="KW-0472">Membrane</keyword>
<comment type="subcellular location">
    <subcellularLocation>
        <location evidence="1">Cell membrane</location>
        <topology evidence="1">Multi-pass membrane protein</topology>
    </subcellularLocation>
</comment>
<dbReference type="OrthoDB" id="385012at2"/>
<feature type="transmembrane region" description="Helical" evidence="6">
    <location>
        <begin position="98"/>
        <end position="118"/>
    </location>
</feature>
<dbReference type="PANTHER" id="PTHR33931">
    <property type="entry name" value="HOLIN-LIKE PROTEIN CIDA-RELATED"/>
    <property type="match status" value="1"/>
</dbReference>
<keyword evidence="4 6" id="KW-1133">Transmembrane helix</keyword>
<feature type="transmembrane region" description="Helical" evidence="6">
    <location>
        <begin position="7"/>
        <end position="28"/>
    </location>
</feature>
<evidence type="ECO:0000313" key="7">
    <source>
        <dbReference type="EMBL" id="TMP83776.1"/>
    </source>
</evidence>
<evidence type="ECO:0000256" key="4">
    <source>
        <dbReference type="ARBA" id="ARBA00022989"/>
    </source>
</evidence>
<keyword evidence="3 6" id="KW-0812">Transmembrane</keyword>
<dbReference type="PANTHER" id="PTHR33931:SF2">
    <property type="entry name" value="HOLIN-LIKE PROTEIN CIDA"/>
    <property type="match status" value="1"/>
</dbReference>
<evidence type="ECO:0000256" key="2">
    <source>
        <dbReference type="ARBA" id="ARBA00022475"/>
    </source>
</evidence>
<feature type="transmembrane region" description="Helical" evidence="6">
    <location>
        <begin position="40"/>
        <end position="58"/>
    </location>
</feature>
<gene>
    <name evidence="7" type="ORF">CWB73_01100</name>
</gene>
<dbReference type="GO" id="GO:0005886">
    <property type="term" value="C:plasma membrane"/>
    <property type="evidence" value="ECO:0007669"/>
    <property type="project" value="UniProtKB-SubCell"/>
</dbReference>
<keyword evidence="2" id="KW-1003">Cell membrane</keyword>
<dbReference type="RefSeq" id="WP_138566064.1">
    <property type="nucleotide sequence ID" value="NZ_PNCM01000005.1"/>
</dbReference>
<dbReference type="AlphaFoldDB" id="A0A5S3YZ42"/>
<name>A0A5S3YZ42_9GAMM</name>
<proteinExistence type="predicted"/>
<feature type="transmembrane region" description="Helical" evidence="6">
    <location>
        <begin position="70"/>
        <end position="92"/>
    </location>
</feature>
<sequence length="125" mass="13849">MIKIKPILFTVMQFLTSLLLMIACLIIAKATTHFFEINFPSALIAMLLLFLLLSIGVIKAAWIAPASQPVLKYMALFFIPAGVGLVEHLNIIAMHWPLLMSTLILVPSFGLFFVSYIAKRRGSNG</sequence>
<protein>
    <submittedName>
        <fullName evidence="7">CidA/LrgA family protein</fullName>
    </submittedName>
</protein>
<dbReference type="Proteomes" id="UP000307362">
    <property type="component" value="Unassembled WGS sequence"/>
</dbReference>
<evidence type="ECO:0000313" key="8">
    <source>
        <dbReference type="Proteomes" id="UP000307362"/>
    </source>
</evidence>
<dbReference type="EMBL" id="PNCM01000005">
    <property type="protein sequence ID" value="TMP83776.1"/>
    <property type="molecule type" value="Genomic_DNA"/>
</dbReference>
<comment type="caution">
    <text evidence="7">The sequence shown here is derived from an EMBL/GenBank/DDBJ whole genome shotgun (WGS) entry which is preliminary data.</text>
</comment>
<organism evidence="7 8">
    <name type="scientific">Pseudoalteromonas phenolica</name>
    <dbReference type="NCBI Taxonomy" id="161398"/>
    <lineage>
        <taxon>Bacteria</taxon>
        <taxon>Pseudomonadati</taxon>
        <taxon>Pseudomonadota</taxon>
        <taxon>Gammaproteobacteria</taxon>
        <taxon>Alteromonadales</taxon>
        <taxon>Pseudoalteromonadaceae</taxon>
        <taxon>Pseudoalteromonas</taxon>
    </lineage>
</organism>
<dbReference type="Pfam" id="PF03788">
    <property type="entry name" value="LrgA"/>
    <property type="match status" value="1"/>
</dbReference>
<dbReference type="InterPro" id="IPR005538">
    <property type="entry name" value="LrgA/CidA"/>
</dbReference>
<evidence type="ECO:0000256" key="6">
    <source>
        <dbReference type="SAM" id="Phobius"/>
    </source>
</evidence>
<reference evidence="8" key="2">
    <citation type="submission" date="2019-06" db="EMBL/GenBank/DDBJ databases">
        <title>Co-occurence of chitin degradation, pigmentation and bioactivity in marine Pseudoalteromonas.</title>
        <authorList>
            <person name="Sonnenschein E.C."/>
            <person name="Bech P.K."/>
        </authorList>
    </citation>
    <scope>NUCLEOTIDE SEQUENCE [LARGE SCALE GENOMIC DNA]</scope>
    <source>
        <strain evidence="8">S1189</strain>
    </source>
</reference>
<reference evidence="7 8" key="1">
    <citation type="submission" date="2017-12" db="EMBL/GenBank/DDBJ databases">
        <authorList>
            <person name="Paulsen S."/>
            <person name="Gram L.K."/>
        </authorList>
    </citation>
    <scope>NUCLEOTIDE SEQUENCE [LARGE SCALE GENOMIC DNA]</scope>
    <source>
        <strain evidence="7 8">S1189</strain>
    </source>
</reference>